<dbReference type="InterPro" id="IPR013749">
    <property type="entry name" value="PM/HMP-P_kinase-1"/>
</dbReference>
<dbReference type="SUPFAM" id="SSF53613">
    <property type="entry name" value="Ribokinase-like"/>
    <property type="match status" value="1"/>
</dbReference>
<dbReference type="PANTHER" id="PTHR20858">
    <property type="entry name" value="PHOSPHOMETHYLPYRIMIDINE KINASE"/>
    <property type="match status" value="1"/>
</dbReference>
<dbReference type="Gene3D" id="3.40.1190.20">
    <property type="match status" value="1"/>
</dbReference>
<dbReference type="GO" id="GO:0005829">
    <property type="term" value="C:cytosol"/>
    <property type="evidence" value="ECO:0007669"/>
    <property type="project" value="TreeGrafter"/>
</dbReference>
<proteinExistence type="predicted"/>
<name>A0A382G1R9_9ZZZZ</name>
<evidence type="ECO:0000313" key="2">
    <source>
        <dbReference type="EMBL" id="SVB68832.1"/>
    </source>
</evidence>
<dbReference type="Pfam" id="PF08543">
    <property type="entry name" value="Phos_pyr_kin"/>
    <property type="match status" value="1"/>
</dbReference>
<dbReference type="GO" id="GO:0008902">
    <property type="term" value="F:hydroxymethylpyrimidine kinase activity"/>
    <property type="evidence" value="ECO:0007669"/>
    <property type="project" value="TreeGrafter"/>
</dbReference>
<evidence type="ECO:0000259" key="1">
    <source>
        <dbReference type="Pfam" id="PF08543"/>
    </source>
</evidence>
<dbReference type="AlphaFoldDB" id="A0A382G1R9"/>
<dbReference type="GO" id="GO:0009228">
    <property type="term" value="P:thiamine biosynthetic process"/>
    <property type="evidence" value="ECO:0007669"/>
    <property type="project" value="TreeGrafter"/>
</dbReference>
<organism evidence="2">
    <name type="scientific">marine metagenome</name>
    <dbReference type="NCBI Taxonomy" id="408172"/>
    <lineage>
        <taxon>unclassified sequences</taxon>
        <taxon>metagenomes</taxon>
        <taxon>ecological metagenomes</taxon>
    </lineage>
</organism>
<gene>
    <name evidence="2" type="ORF">METZ01_LOCUS221686</name>
</gene>
<feature type="domain" description="Pyridoxamine kinase/Phosphomethylpyrimidine kinase" evidence="1">
    <location>
        <begin position="15"/>
        <end position="121"/>
    </location>
</feature>
<protein>
    <recommendedName>
        <fullName evidence="1">Pyridoxamine kinase/Phosphomethylpyrimidine kinase domain-containing protein</fullName>
    </recommendedName>
</protein>
<dbReference type="PANTHER" id="PTHR20858:SF17">
    <property type="entry name" value="HYDROXYMETHYLPYRIMIDINE_PHOSPHOMETHYLPYRIMIDINE KINASE THI20-RELATED"/>
    <property type="match status" value="1"/>
</dbReference>
<dbReference type="EMBL" id="UINC01052928">
    <property type="protein sequence ID" value="SVB68832.1"/>
    <property type="molecule type" value="Genomic_DNA"/>
</dbReference>
<sequence length="124" mass="13067">MDNLTPVALTIAGSDSSGGSGIQADLKTFQRFGVYGCSALTCITAQNTLGIAATKCLSRDLLERQIETVVTDIKPSSLKTGMLGTASLVQSVASTIKRWRLNNYVLDPVMVSTSGHSLLDELGC</sequence>
<feature type="non-terminal residue" evidence="2">
    <location>
        <position position="124"/>
    </location>
</feature>
<dbReference type="InterPro" id="IPR029056">
    <property type="entry name" value="Ribokinase-like"/>
</dbReference>
<reference evidence="2" key="1">
    <citation type="submission" date="2018-05" db="EMBL/GenBank/DDBJ databases">
        <authorList>
            <person name="Lanie J.A."/>
            <person name="Ng W.-L."/>
            <person name="Kazmierczak K.M."/>
            <person name="Andrzejewski T.M."/>
            <person name="Davidsen T.M."/>
            <person name="Wayne K.J."/>
            <person name="Tettelin H."/>
            <person name="Glass J.I."/>
            <person name="Rusch D."/>
            <person name="Podicherti R."/>
            <person name="Tsui H.-C.T."/>
            <person name="Winkler M.E."/>
        </authorList>
    </citation>
    <scope>NUCLEOTIDE SEQUENCE</scope>
</reference>
<accession>A0A382G1R9</accession>
<dbReference type="GO" id="GO:0008972">
    <property type="term" value="F:phosphomethylpyrimidine kinase activity"/>
    <property type="evidence" value="ECO:0007669"/>
    <property type="project" value="TreeGrafter"/>
</dbReference>